<dbReference type="Proteomes" id="UP000237481">
    <property type="component" value="Unassembled WGS sequence"/>
</dbReference>
<name>A0A2S4KVR9_9HYPO</name>
<dbReference type="EMBL" id="PKSG01000556">
    <property type="protein sequence ID" value="POR34279.1"/>
    <property type="molecule type" value="Genomic_DNA"/>
</dbReference>
<evidence type="ECO:0000313" key="1">
    <source>
        <dbReference type="EMBL" id="POR34279.1"/>
    </source>
</evidence>
<reference evidence="1 2" key="1">
    <citation type="submission" date="2018-01" db="EMBL/GenBank/DDBJ databases">
        <title>Harnessing the power of phylogenomics to disentangle the directionality and signatures of interkingdom host jumping in the parasitic fungal genus Tolypocladium.</title>
        <authorList>
            <person name="Quandt C.A."/>
            <person name="Patterson W."/>
            <person name="Spatafora J.W."/>
        </authorList>
    </citation>
    <scope>NUCLEOTIDE SEQUENCE [LARGE SCALE GENOMIC DNA]</scope>
    <source>
        <strain evidence="1 2">NRBC 100945</strain>
    </source>
</reference>
<sequence length="400" mass="45146">MATSQTPEATWGPENPTYCVEVEFMVAKERIGRAYNDSSQRTRWACPASSRSCSDVLYECGNVLTRNKESSVVREEERELSDTFWDSTEPQSWLLQPSAHVVPRDGCPSDYDWVGIKLRSPMLPESELIDDKSTVKRCIDALRAAVRIHVNSTCQFNVFVQPTGGYMGLTQAKKLATLVWLMEEGMLLPLCPTAKSQTSGQAIPLTARAAILALPLEGVNKTRPEDLLVTAIMDQNLPRFHDDTTQERMHRIWSCTDVSQLARAICDTRGRPSALSLDVYYDQNAKGENRPLLSMAGFRYAMWHPYNGLDVSNYWIQLVLALFRASQIDSKRFRKLAQSTDDAIRSLSGKGADEHERRHILMDKLGLEEAWYEPWGKIVEEYRPGGKLSPELIDKQPSLG</sequence>
<evidence type="ECO:0000313" key="2">
    <source>
        <dbReference type="Proteomes" id="UP000237481"/>
    </source>
</evidence>
<protein>
    <submittedName>
        <fullName evidence="1">Uncharacterized protein</fullName>
    </submittedName>
</protein>
<dbReference type="AlphaFoldDB" id="A0A2S4KVR9"/>
<dbReference type="PANTHER" id="PTHR36847">
    <property type="entry name" value="AMIDOLIGASE ENZYME"/>
    <property type="match status" value="1"/>
</dbReference>
<dbReference type="OrthoDB" id="412402at2759"/>
<comment type="caution">
    <text evidence="1">The sequence shown here is derived from an EMBL/GenBank/DDBJ whole genome shotgun (WGS) entry which is preliminary data.</text>
</comment>
<proteinExistence type="predicted"/>
<accession>A0A2S4KVR9</accession>
<keyword evidence="2" id="KW-1185">Reference proteome</keyword>
<dbReference type="PANTHER" id="PTHR36847:SF1">
    <property type="entry name" value="AMIDOLIGASE ENZYME"/>
    <property type="match status" value="1"/>
</dbReference>
<organism evidence="1 2">
    <name type="scientific">Tolypocladium paradoxum</name>
    <dbReference type="NCBI Taxonomy" id="94208"/>
    <lineage>
        <taxon>Eukaryota</taxon>
        <taxon>Fungi</taxon>
        <taxon>Dikarya</taxon>
        <taxon>Ascomycota</taxon>
        <taxon>Pezizomycotina</taxon>
        <taxon>Sordariomycetes</taxon>
        <taxon>Hypocreomycetidae</taxon>
        <taxon>Hypocreales</taxon>
        <taxon>Ophiocordycipitaceae</taxon>
        <taxon>Tolypocladium</taxon>
    </lineage>
</organism>
<gene>
    <name evidence="1" type="ORF">TPAR_05520</name>
</gene>